<dbReference type="EMBL" id="CP038439">
    <property type="protein sequence ID" value="QBX35169.1"/>
    <property type="molecule type" value="Genomic_DNA"/>
</dbReference>
<proteinExistence type="predicted"/>
<dbReference type="AlphaFoldDB" id="A0A4P7HLQ3"/>
<dbReference type="Proteomes" id="UP000296374">
    <property type="component" value="Chromosome"/>
</dbReference>
<evidence type="ECO:0000313" key="2">
    <source>
        <dbReference type="EMBL" id="QBX35169.1"/>
    </source>
</evidence>
<accession>A0A4P7HLQ3</accession>
<protein>
    <submittedName>
        <fullName evidence="2">Uncharacterized protein</fullName>
    </submittedName>
</protein>
<sequence>MTMIQIDKLTITVTVEGDADAGERAFALLFDKFNRLRDERLAQRTEQSATLARDRSLNPRGGRH</sequence>
<evidence type="ECO:0000256" key="1">
    <source>
        <dbReference type="SAM" id="MobiDB-lite"/>
    </source>
</evidence>
<name>A0A4P7HLQ3_9RHOB</name>
<feature type="region of interest" description="Disordered" evidence="1">
    <location>
        <begin position="44"/>
        <end position="64"/>
    </location>
</feature>
<gene>
    <name evidence="2" type="ORF">E4191_11035</name>
</gene>
<organism evidence="2 3">
    <name type="scientific">Paracoccus liaowanqingii</name>
    <dbReference type="NCBI Taxonomy" id="2560053"/>
    <lineage>
        <taxon>Bacteria</taxon>
        <taxon>Pseudomonadati</taxon>
        <taxon>Pseudomonadota</taxon>
        <taxon>Alphaproteobacteria</taxon>
        <taxon>Rhodobacterales</taxon>
        <taxon>Paracoccaceae</taxon>
        <taxon>Paracoccus</taxon>
    </lineage>
</organism>
<reference evidence="3" key="1">
    <citation type="submission" date="2019-03" db="EMBL/GenBank/DDBJ databases">
        <authorList>
            <person name="Li J."/>
        </authorList>
    </citation>
    <scope>NUCLEOTIDE SEQUENCE [LARGE SCALE GENOMIC DNA]</scope>
    <source>
        <strain evidence="3">2251</strain>
    </source>
</reference>
<dbReference type="KEGG" id="plia:E4191_11035"/>
<evidence type="ECO:0000313" key="3">
    <source>
        <dbReference type="Proteomes" id="UP000296374"/>
    </source>
</evidence>
<dbReference type="RefSeq" id="WP_135313451.1">
    <property type="nucleotide sequence ID" value="NZ_CP038439.1"/>
</dbReference>